<reference evidence="8" key="2">
    <citation type="submission" date="2014-07" db="EMBL/GenBank/DDBJ databases">
        <title>Initial genome analysis of the psychrotolerant acidophile Acidithiobacillus ferrivorans CF27: insights into iron and sulfur oxidation pathways and into biofilm formation.</title>
        <authorList>
            <person name="Talla E."/>
            <person name="Hedrich S."/>
            <person name="Mangenot S."/>
            <person name="Ji B."/>
            <person name="Johnson D.B."/>
            <person name="Barbe V."/>
            <person name="Bonnefoy V."/>
        </authorList>
    </citation>
    <scope>NUCLEOTIDE SEQUENCE [LARGE SCALE GENOMIC DNA]</scope>
    <source>
        <strain evidence="8">CF27</strain>
    </source>
</reference>
<evidence type="ECO:0000259" key="7">
    <source>
        <dbReference type="Pfam" id="PF01292"/>
    </source>
</evidence>
<dbReference type="GO" id="GO:0020037">
    <property type="term" value="F:heme binding"/>
    <property type="evidence" value="ECO:0007669"/>
    <property type="project" value="TreeGrafter"/>
</dbReference>
<gene>
    <name evidence="9" type="ORF">AFERRI_10052</name>
    <name evidence="8" type="ORF">AFERRI_40010</name>
</gene>
<evidence type="ECO:0000313" key="10">
    <source>
        <dbReference type="Proteomes" id="UP000193925"/>
    </source>
</evidence>
<dbReference type="InterPro" id="IPR051542">
    <property type="entry name" value="Hydrogenase_cytochrome"/>
</dbReference>
<dbReference type="InterPro" id="IPR016174">
    <property type="entry name" value="Di-haem_cyt_TM"/>
</dbReference>
<feature type="transmembrane region" description="Helical" evidence="6">
    <location>
        <begin position="22"/>
        <end position="42"/>
    </location>
</feature>
<evidence type="ECO:0000256" key="6">
    <source>
        <dbReference type="SAM" id="Phobius"/>
    </source>
</evidence>
<sequence>MANVTCNKEVVSVKTWDLFSRILHWWLVITLMAQFATGAIFFIWGDELSTAMMFGVNVPHFYIGYAFATGLALRIALLFVGPQTLRWRDMLPLTPNQRRDWQETFLYYITLFRRPCPPSLGHNAFAGPVYMVFFIIALAQVAIGIFLSFMPGGTTQMNSPWMTVHEYLFFALIAFVVAHLAAVVAREINGKNNITSAMIHGYKEFTETEYKALILNPDENNNPTFTAGDISHAHADNG</sequence>
<reference evidence="8" key="1">
    <citation type="submission" date="2014-03" db="EMBL/GenBank/DDBJ databases">
        <authorList>
            <person name="Genoscope - CEA"/>
        </authorList>
    </citation>
    <scope>NUCLEOTIDE SEQUENCE [LARGE SCALE GENOMIC DNA]</scope>
    <source>
        <strain evidence="8">CF27</strain>
    </source>
</reference>
<evidence type="ECO:0000256" key="2">
    <source>
        <dbReference type="ARBA" id="ARBA00022475"/>
    </source>
</evidence>
<dbReference type="Pfam" id="PF01292">
    <property type="entry name" value="Ni_hydr_CYTB"/>
    <property type="match status" value="1"/>
</dbReference>
<keyword evidence="10" id="KW-1185">Reference proteome</keyword>
<dbReference type="RefSeq" id="WP_035192339.1">
    <property type="nucleotide sequence ID" value="NZ_CCCS020000034.1"/>
</dbReference>
<keyword evidence="5 6" id="KW-0472">Membrane</keyword>
<proteinExistence type="predicted"/>
<organism evidence="8">
    <name type="scientific">Acidithiobacillus ferrivorans</name>
    <dbReference type="NCBI Taxonomy" id="160808"/>
    <lineage>
        <taxon>Bacteria</taxon>
        <taxon>Pseudomonadati</taxon>
        <taxon>Pseudomonadota</taxon>
        <taxon>Acidithiobacillia</taxon>
        <taxon>Acidithiobacillales</taxon>
        <taxon>Acidithiobacillaceae</taxon>
        <taxon>Acidithiobacillus</taxon>
    </lineage>
</organism>
<keyword evidence="2" id="KW-1003">Cell membrane</keyword>
<evidence type="ECO:0000256" key="4">
    <source>
        <dbReference type="ARBA" id="ARBA00022989"/>
    </source>
</evidence>
<feature type="transmembrane region" description="Helical" evidence="6">
    <location>
        <begin position="129"/>
        <end position="147"/>
    </location>
</feature>
<dbReference type="PANTHER" id="PTHR30485:SF2">
    <property type="entry name" value="BLL0597 PROTEIN"/>
    <property type="match status" value="1"/>
</dbReference>
<dbReference type="EMBL" id="CCCS020000034">
    <property type="protein sequence ID" value="CDQ10058.1"/>
    <property type="molecule type" value="Genomic_DNA"/>
</dbReference>
<feature type="domain" description="Cytochrome b561 bacterial/Ni-hydrogenase" evidence="7">
    <location>
        <begin position="16"/>
        <end position="201"/>
    </location>
</feature>
<reference evidence="9 10" key="3">
    <citation type="submission" date="2017-03" db="EMBL/GenBank/DDBJ databases">
        <authorList>
            <person name="Regsiter A."/>
            <person name="William W."/>
        </authorList>
    </citation>
    <scope>NUCLEOTIDE SEQUENCE [LARGE SCALE GENOMIC DNA]</scope>
    <source>
        <strain evidence="9">PRJEB5721</strain>
    </source>
</reference>
<evidence type="ECO:0000256" key="1">
    <source>
        <dbReference type="ARBA" id="ARBA00004651"/>
    </source>
</evidence>
<keyword evidence="3 6" id="KW-0812">Transmembrane</keyword>
<protein>
    <submittedName>
        <fullName evidence="8 9">(Ni/Fe) hydrogenase, b-type cytochrome subunit</fullName>
    </submittedName>
</protein>
<feature type="transmembrane region" description="Helical" evidence="6">
    <location>
        <begin position="62"/>
        <end position="80"/>
    </location>
</feature>
<dbReference type="GO" id="GO:0009055">
    <property type="term" value="F:electron transfer activity"/>
    <property type="evidence" value="ECO:0007669"/>
    <property type="project" value="InterPro"/>
</dbReference>
<dbReference type="Gene3D" id="1.20.950.20">
    <property type="entry name" value="Transmembrane di-heme cytochromes, Chain C"/>
    <property type="match status" value="1"/>
</dbReference>
<feature type="transmembrane region" description="Helical" evidence="6">
    <location>
        <begin position="167"/>
        <end position="185"/>
    </location>
</feature>
<dbReference type="InterPro" id="IPR011577">
    <property type="entry name" value="Cyt_b561_bac/Ni-Hgenase"/>
</dbReference>
<keyword evidence="4 6" id="KW-1133">Transmembrane helix</keyword>
<accession>A0A060UTG1</accession>
<evidence type="ECO:0000313" key="8">
    <source>
        <dbReference type="EMBL" id="CDQ10058.1"/>
    </source>
</evidence>
<evidence type="ECO:0000313" key="9">
    <source>
        <dbReference type="EMBL" id="SMH64019.1"/>
    </source>
</evidence>
<comment type="subcellular location">
    <subcellularLocation>
        <location evidence="1">Cell membrane</location>
        <topology evidence="1">Multi-pass membrane protein</topology>
    </subcellularLocation>
</comment>
<dbReference type="GO" id="GO:0005886">
    <property type="term" value="C:plasma membrane"/>
    <property type="evidence" value="ECO:0007669"/>
    <property type="project" value="UniProtKB-SubCell"/>
</dbReference>
<evidence type="ECO:0000256" key="5">
    <source>
        <dbReference type="ARBA" id="ARBA00023136"/>
    </source>
</evidence>
<dbReference type="EMBL" id="LT841305">
    <property type="protein sequence ID" value="SMH64019.1"/>
    <property type="molecule type" value="Genomic_DNA"/>
</dbReference>
<dbReference type="Proteomes" id="UP000193925">
    <property type="component" value="Chromosome AFERRI"/>
</dbReference>
<dbReference type="PANTHER" id="PTHR30485">
    <property type="entry name" value="NI/FE-HYDROGENASE 1 B-TYPE CYTOCHROME SUBUNIT"/>
    <property type="match status" value="1"/>
</dbReference>
<name>A0A060UTG1_9PROT</name>
<dbReference type="GO" id="GO:0022904">
    <property type="term" value="P:respiratory electron transport chain"/>
    <property type="evidence" value="ECO:0007669"/>
    <property type="project" value="InterPro"/>
</dbReference>
<dbReference type="SUPFAM" id="SSF81342">
    <property type="entry name" value="Transmembrane di-heme cytochromes"/>
    <property type="match status" value="1"/>
</dbReference>
<dbReference type="AlphaFoldDB" id="A0A060UTG1"/>
<evidence type="ECO:0000256" key="3">
    <source>
        <dbReference type="ARBA" id="ARBA00022692"/>
    </source>
</evidence>